<dbReference type="AlphaFoldDB" id="A0A226WZS7"/>
<dbReference type="Pfam" id="PF13546">
    <property type="entry name" value="DDE_5"/>
    <property type="match status" value="1"/>
</dbReference>
<evidence type="ECO:0000259" key="1">
    <source>
        <dbReference type="Pfam" id="PF13546"/>
    </source>
</evidence>
<evidence type="ECO:0000313" key="3">
    <source>
        <dbReference type="Proteomes" id="UP000214720"/>
    </source>
</evidence>
<dbReference type="SUPFAM" id="SSF53098">
    <property type="entry name" value="Ribonuclease H-like"/>
    <property type="match status" value="1"/>
</dbReference>
<dbReference type="EMBL" id="MTHB01000120">
    <property type="protein sequence ID" value="OXC76701.1"/>
    <property type="molecule type" value="Genomic_DNA"/>
</dbReference>
<accession>A0A226WZS7</accession>
<dbReference type="InterPro" id="IPR012337">
    <property type="entry name" value="RNaseH-like_sf"/>
</dbReference>
<feature type="domain" description="Transposase IS701-like DDE" evidence="1">
    <location>
        <begin position="6"/>
        <end position="187"/>
    </location>
</feature>
<comment type="caution">
    <text evidence="2">The sequence shown here is derived from an EMBL/GenBank/DDBJ whole genome shotgun (WGS) entry which is preliminary data.</text>
</comment>
<dbReference type="RefSeq" id="WP_089162186.1">
    <property type="nucleotide sequence ID" value="NZ_MTHB01000120.1"/>
</dbReference>
<protein>
    <recommendedName>
        <fullName evidence="1">Transposase IS701-like DDE domain-containing protein</fullName>
    </recommendedName>
</protein>
<dbReference type="OrthoDB" id="9796012at2"/>
<gene>
    <name evidence="2" type="ORF">BSU04_20645</name>
</gene>
<sequence>MTKRPTRLDYCQYLLVSPINHTLTNFADHVEDMSHDAINRFLRNEKMTPRLVWDNVREQIAAHEDGCIVFDDTIIDKDFSHKIELVRRQYSGNAHGLIKGIGMVNCVYVNPLTQEHWIIDYRLYDPDGDGKTKLDHVRDMLTNLVHHKRLPFRRVLMDTWYATRDLMLFIESLEKIYYCPLRANRQVDDSVAKSPYRRVDSLQWDADSLAHGKTIKIKGFPKHHKVKLFRVEVSTHRTDWVVTNELTQDSSQATQDACGLRWKIEQFHREAKQLTGIERCQCRKARIQRNHIACAVLVWIRLAEIARQSCRTLYQVKYQMLDDFLRQQLKNPTVRMKFA</sequence>
<proteinExistence type="predicted"/>
<name>A0A226WZS7_CABSO</name>
<evidence type="ECO:0000313" key="2">
    <source>
        <dbReference type="EMBL" id="OXC76701.1"/>
    </source>
</evidence>
<organism evidence="2 3">
    <name type="scientific">Caballeronia sordidicola</name>
    <name type="common">Burkholderia sordidicola</name>
    <dbReference type="NCBI Taxonomy" id="196367"/>
    <lineage>
        <taxon>Bacteria</taxon>
        <taxon>Pseudomonadati</taxon>
        <taxon>Pseudomonadota</taxon>
        <taxon>Betaproteobacteria</taxon>
        <taxon>Burkholderiales</taxon>
        <taxon>Burkholderiaceae</taxon>
        <taxon>Caballeronia</taxon>
    </lineage>
</organism>
<reference evidence="3" key="1">
    <citation type="submission" date="2017-01" db="EMBL/GenBank/DDBJ databases">
        <title>Genome Analysis of Deinococcus marmoris KOPRI26562.</title>
        <authorList>
            <person name="Kim J.H."/>
            <person name="Oh H.-M."/>
        </authorList>
    </citation>
    <scope>NUCLEOTIDE SEQUENCE [LARGE SCALE GENOMIC DNA]</scope>
    <source>
        <strain evidence="3">PAMC 26633</strain>
    </source>
</reference>
<dbReference type="InterPro" id="IPR038721">
    <property type="entry name" value="IS701-like_DDE_dom"/>
</dbReference>
<dbReference type="Proteomes" id="UP000214720">
    <property type="component" value="Unassembled WGS sequence"/>
</dbReference>